<keyword evidence="2" id="KW-1185">Reference proteome</keyword>
<reference evidence="1 2" key="1">
    <citation type="submission" date="2017-12" db="EMBL/GenBank/DDBJ databases">
        <title>Characterization of six clinical isolates of Enterochimera gen. nov., a novel genus of the Yersiniaciae family and the three species Enterochimera arupensis sp. nov., Enterochimera coloradensis sp. nov, and Enterochimera californica sp. nov.</title>
        <authorList>
            <person name="Rossi A."/>
            <person name="Fisher M."/>
        </authorList>
    </citation>
    <scope>NUCLEOTIDE SEQUENCE [LARGE SCALE GENOMIC DNA]</scope>
    <source>
        <strain evidence="2">2015-Iso6</strain>
    </source>
</reference>
<dbReference type="OrthoDB" id="6544406at2"/>
<gene>
    <name evidence="1" type="ORF">CYR55_23010</name>
</gene>
<organism evidence="1 2">
    <name type="scientific">Chimaeribacter californicus</name>
    <dbReference type="NCBI Taxonomy" id="2060067"/>
    <lineage>
        <taxon>Bacteria</taxon>
        <taxon>Pseudomonadati</taxon>
        <taxon>Pseudomonadota</taxon>
        <taxon>Gammaproteobacteria</taxon>
        <taxon>Enterobacterales</taxon>
        <taxon>Yersiniaceae</taxon>
        <taxon>Chimaeribacter</taxon>
    </lineage>
</organism>
<proteinExistence type="predicted"/>
<sequence length="148" mass="16935">MKVSRKMMTFFTAVARAHHIDTPTPYTHFSYVNDAGNYSGDDIEGNLRVLEQLGKMGIVRVIGDEDDFTVQLVERFDVLAGWFDGARAASRNEGTDYSAYHSCPIAFLAGHQHWHEQQHPSAIQYKDEFHRRCHGFVCVDTGEIWQQE</sequence>
<dbReference type="RefSeq" id="WP_101818601.1">
    <property type="nucleotide sequence ID" value="NZ_PJZF01000090.1"/>
</dbReference>
<protein>
    <submittedName>
        <fullName evidence="1">Uncharacterized protein</fullName>
    </submittedName>
</protein>
<accession>A0A2N5DSM2</accession>
<name>A0A2N5DSM2_9GAMM</name>
<dbReference type="AlphaFoldDB" id="A0A2N5DSM2"/>
<evidence type="ECO:0000313" key="1">
    <source>
        <dbReference type="EMBL" id="PLR29127.1"/>
    </source>
</evidence>
<dbReference type="Proteomes" id="UP000234240">
    <property type="component" value="Unassembled WGS sequence"/>
</dbReference>
<evidence type="ECO:0000313" key="2">
    <source>
        <dbReference type="Proteomes" id="UP000234240"/>
    </source>
</evidence>
<dbReference type="EMBL" id="PJZF01000090">
    <property type="protein sequence ID" value="PLR29127.1"/>
    <property type="molecule type" value="Genomic_DNA"/>
</dbReference>
<comment type="caution">
    <text evidence="1">The sequence shown here is derived from an EMBL/GenBank/DDBJ whole genome shotgun (WGS) entry which is preliminary data.</text>
</comment>